<evidence type="ECO:0000256" key="3">
    <source>
        <dbReference type="ARBA" id="ARBA00023163"/>
    </source>
</evidence>
<reference evidence="5 6" key="1">
    <citation type="submission" date="2023-07" db="EMBL/GenBank/DDBJ databases">
        <title>Sorghum-associated microbial communities from plants grown in Nebraska, USA.</title>
        <authorList>
            <person name="Schachtman D."/>
        </authorList>
    </citation>
    <scope>NUCLEOTIDE SEQUENCE [LARGE SCALE GENOMIC DNA]</scope>
    <source>
        <strain evidence="5 6">CC482</strain>
    </source>
</reference>
<dbReference type="Pfam" id="PF13377">
    <property type="entry name" value="Peripla_BP_3"/>
    <property type="match status" value="1"/>
</dbReference>
<keyword evidence="2" id="KW-0238">DNA-binding</keyword>
<evidence type="ECO:0000313" key="6">
    <source>
        <dbReference type="Proteomes" id="UP001229346"/>
    </source>
</evidence>
<dbReference type="PROSITE" id="PS50932">
    <property type="entry name" value="HTH_LACI_2"/>
    <property type="match status" value="1"/>
</dbReference>
<proteinExistence type="predicted"/>
<dbReference type="Pfam" id="PF00356">
    <property type="entry name" value="LacI"/>
    <property type="match status" value="1"/>
</dbReference>
<keyword evidence="3" id="KW-0804">Transcription</keyword>
<evidence type="ECO:0000256" key="1">
    <source>
        <dbReference type="ARBA" id="ARBA00023015"/>
    </source>
</evidence>
<gene>
    <name evidence="5" type="ORF">J2T15_005132</name>
</gene>
<accession>A0ABT9U7N3</accession>
<dbReference type="InterPro" id="IPR028082">
    <property type="entry name" value="Peripla_BP_I"/>
</dbReference>
<dbReference type="EMBL" id="JAUSSU010000012">
    <property type="protein sequence ID" value="MDQ0115665.1"/>
    <property type="molecule type" value="Genomic_DNA"/>
</dbReference>
<evidence type="ECO:0000313" key="5">
    <source>
        <dbReference type="EMBL" id="MDQ0115665.1"/>
    </source>
</evidence>
<dbReference type="RefSeq" id="WP_307207505.1">
    <property type="nucleotide sequence ID" value="NZ_JAUSST010000009.1"/>
</dbReference>
<dbReference type="CDD" id="cd01544">
    <property type="entry name" value="PBP1_GalR"/>
    <property type="match status" value="1"/>
</dbReference>
<organism evidence="5 6">
    <name type="scientific">Paenibacillus harenae</name>
    <dbReference type="NCBI Taxonomy" id="306543"/>
    <lineage>
        <taxon>Bacteria</taxon>
        <taxon>Bacillati</taxon>
        <taxon>Bacillota</taxon>
        <taxon>Bacilli</taxon>
        <taxon>Bacillales</taxon>
        <taxon>Paenibacillaceae</taxon>
        <taxon>Paenibacillus</taxon>
    </lineage>
</organism>
<sequence>MATIKQIAQEAGVSAATVSRVLNNDLTLSVSEETRTRIFSIAEQLQYKPTRLRRMKKEELLSRQQIGLLMWSSLEDEHNDPYFFSIRKGIEKRCEELGLSIMKVLRGNGRDEWQPLHELDGLIVVGSINDQDVNHLYANRDRIVFLDHNTPPHDCDSVNLHFEQAMKDVVGHLLALGHTSIAMISGEDRLHTLSHQPMQAQEGIDPRRHYFNLLLNERGLYRPDRIVMADWSSGGGYEAMNKLLDRAQDQLPTACFVASDPMAVGALRALHERGVRVPEDMAVIGFDDIELSAYLSPPLTTVRAHTEQMGRTAAGLLLERIEGREAAVHVEVNTTLMVRESCGYKA</sequence>
<evidence type="ECO:0000259" key="4">
    <source>
        <dbReference type="PROSITE" id="PS50932"/>
    </source>
</evidence>
<name>A0ABT9U7N3_PAEHA</name>
<dbReference type="SMART" id="SM00354">
    <property type="entry name" value="HTH_LACI"/>
    <property type="match status" value="1"/>
</dbReference>
<dbReference type="PANTHER" id="PTHR30146">
    <property type="entry name" value="LACI-RELATED TRANSCRIPTIONAL REPRESSOR"/>
    <property type="match status" value="1"/>
</dbReference>
<dbReference type="Proteomes" id="UP001229346">
    <property type="component" value="Unassembled WGS sequence"/>
</dbReference>
<dbReference type="Gene3D" id="1.10.260.40">
    <property type="entry name" value="lambda repressor-like DNA-binding domains"/>
    <property type="match status" value="1"/>
</dbReference>
<comment type="caution">
    <text evidence="5">The sequence shown here is derived from an EMBL/GenBank/DDBJ whole genome shotgun (WGS) entry which is preliminary data.</text>
</comment>
<dbReference type="InterPro" id="IPR000843">
    <property type="entry name" value="HTH_LacI"/>
</dbReference>
<dbReference type="PRINTS" id="PR00036">
    <property type="entry name" value="HTHLACI"/>
</dbReference>
<evidence type="ECO:0000256" key="2">
    <source>
        <dbReference type="ARBA" id="ARBA00023125"/>
    </source>
</evidence>
<dbReference type="InterPro" id="IPR010982">
    <property type="entry name" value="Lambda_DNA-bd_dom_sf"/>
</dbReference>
<dbReference type="PANTHER" id="PTHR30146:SF149">
    <property type="entry name" value="HTH-TYPE TRANSCRIPTIONAL REGULATOR EBGR"/>
    <property type="match status" value="1"/>
</dbReference>
<dbReference type="SUPFAM" id="SSF53822">
    <property type="entry name" value="Periplasmic binding protein-like I"/>
    <property type="match status" value="1"/>
</dbReference>
<feature type="domain" description="HTH lacI-type" evidence="4">
    <location>
        <begin position="2"/>
        <end position="58"/>
    </location>
</feature>
<keyword evidence="6" id="KW-1185">Reference proteome</keyword>
<protein>
    <submittedName>
        <fullName evidence="5">LacI family transcriptional regulator</fullName>
    </submittedName>
</protein>
<dbReference type="CDD" id="cd01392">
    <property type="entry name" value="HTH_LacI"/>
    <property type="match status" value="1"/>
</dbReference>
<dbReference type="SUPFAM" id="SSF47413">
    <property type="entry name" value="lambda repressor-like DNA-binding domains"/>
    <property type="match status" value="1"/>
</dbReference>
<dbReference type="InterPro" id="IPR046335">
    <property type="entry name" value="LacI/GalR-like_sensor"/>
</dbReference>
<dbReference type="Gene3D" id="3.40.50.2300">
    <property type="match status" value="2"/>
</dbReference>
<keyword evidence="1" id="KW-0805">Transcription regulation</keyword>